<feature type="domain" description="Glyoxal oxidase N-terminal" evidence="1">
    <location>
        <begin position="2"/>
        <end position="117"/>
    </location>
</feature>
<dbReference type="EMBL" id="JADFTS010000009">
    <property type="protein sequence ID" value="KAF9589574.1"/>
    <property type="molecule type" value="Genomic_DNA"/>
</dbReference>
<dbReference type="PANTHER" id="PTHR32208:SF93">
    <property type="entry name" value="ALDEHYDE OXIDASE GLOX1"/>
    <property type="match status" value="1"/>
</dbReference>
<proteinExistence type="predicted"/>
<name>A0A835GY30_9MAGN</name>
<reference evidence="2 3" key="1">
    <citation type="submission" date="2020-10" db="EMBL/GenBank/DDBJ databases">
        <title>The Coptis chinensis genome and diversification of protoberbering-type alkaloids.</title>
        <authorList>
            <person name="Wang B."/>
            <person name="Shu S."/>
            <person name="Song C."/>
            <person name="Liu Y."/>
        </authorList>
    </citation>
    <scope>NUCLEOTIDE SEQUENCE [LARGE SCALE GENOMIC DNA]</scope>
    <source>
        <strain evidence="2">HL-2020</strain>
        <tissue evidence="2">Leaf</tissue>
    </source>
</reference>
<dbReference type="Pfam" id="PF07250">
    <property type="entry name" value="Glyoxal_oxid_N"/>
    <property type="match status" value="1"/>
</dbReference>
<dbReference type="PANTHER" id="PTHR32208">
    <property type="entry name" value="SECRETED PROTEIN-RELATED"/>
    <property type="match status" value="1"/>
</dbReference>
<dbReference type="InterPro" id="IPR037293">
    <property type="entry name" value="Gal_Oxidase_central_sf"/>
</dbReference>
<organism evidence="2 3">
    <name type="scientific">Coptis chinensis</name>
    <dbReference type="NCBI Taxonomy" id="261450"/>
    <lineage>
        <taxon>Eukaryota</taxon>
        <taxon>Viridiplantae</taxon>
        <taxon>Streptophyta</taxon>
        <taxon>Embryophyta</taxon>
        <taxon>Tracheophyta</taxon>
        <taxon>Spermatophyta</taxon>
        <taxon>Magnoliopsida</taxon>
        <taxon>Ranunculales</taxon>
        <taxon>Ranunculaceae</taxon>
        <taxon>Coptidoideae</taxon>
        <taxon>Coptis</taxon>
    </lineage>
</organism>
<dbReference type="InterPro" id="IPR009880">
    <property type="entry name" value="Glyoxal_oxidase_N"/>
</dbReference>
<dbReference type="OrthoDB" id="2019572at2759"/>
<keyword evidence="3" id="KW-1185">Reference proteome</keyword>
<dbReference type="AlphaFoldDB" id="A0A835GY30"/>
<dbReference type="Proteomes" id="UP000631114">
    <property type="component" value="Unassembled WGS sequence"/>
</dbReference>
<comment type="caution">
    <text evidence="2">The sequence shown here is derived from an EMBL/GenBank/DDBJ whole genome shotgun (WGS) entry which is preliminary data.</text>
</comment>
<protein>
    <recommendedName>
        <fullName evidence="1">Glyoxal oxidase N-terminal domain-containing protein</fullName>
    </recommendedName>
</protein>
<evidence type="ECO:0000313" key="3">
    <source>
        <dbReference type="Proteomes" id="UP000631114"/>
    </source>
</evidence>
<dbReference type="Gene3D" id="2.130.10.80">
    <property type="entry name" value="Galactose oxidase/kelch, beta-propeller"/>
    <property type="match status" value="1"/>
</dbReference>
<gene>
    <name evidence="2" type="ORF">IFM89_025700</name>
</gene>
<accession>A0A835GY30</accession>
<sequence>MTNYRSILFDPKTGKTICKFPDLPGCVRNYPGTAASAVLPIKLNTCKKGKNSPVEVAICGGAPEEAYQRAEAKLPLLPAWLTCGRIKITDTEVKWNIETMPTPRMMADMLILRTEHIS</sequence>
<evidence type="ECO:0000259" key="1">
    <source>
        <dbReference type="Pfam" id="PF07250"/>
    </source>
</evidence>
<evidence type="ECO:0000313" key="2">
    <source>
        <dbReference type="EMBL" id="KAF9589574.1"/>
    </source>
</evidence>